<protein>
    <submittedName>
        <fullName evidence="1">Uncharacterized protein</fullName>
    </submittedName>
</protein>
<dbReference type="Proteomes" id="UP000756710">
    <property type="component" value="Unassembled WGS sequence"/>
</dbReference>
<reference evidence="1 2" key="1">
    <citation type="submission" date="2021-03" db="EMBL/GenBank/DDBJ databases">
        <title>Genomic Encyclopedia of Type Strains, Phase IV (KMG-IV): sequencing the most valuable type-strain genomes for metagenomic binning, comparative biology and taxonomic classification.</title>
        <authorList>
            <person name="Goeker M."/>
        </authorList>
    </citation>
    <scope>NUCLEOTIDE SEQUENCE [LARGE SCALE GENOMIC DNA]</scope>
    <source>
        <strain evidence="1 2">DSM 41954</strain>
    </source>
</reference>
<evidence type="ECO:0000313" key="1">
    <source>
        <dbReference type="EMBL" id="MBP2067663.1"/>
    </source>
</evidence>
<dbReference type="Gene3D" id="2.60.120.620">
    <property type="entry name" value="q2cbj1_9rhob like domain"/>
    <property type="match status" value="1"/>
</dbReference>
<evidence type="ECO:0000313" key="2">
    <source>
        <dbReference type="Proteomes" id="UP000756710"/>
    </source>
</evidence>
<keyword evidence="2" id="KW-1185">Reference proteome</keyword>
<name>A0ABS4N7Q3_9ACTN</name>
<dbReference type="Pfam" id="PF10014">
    <property type="entry name" value="2OG-Fe_Oxy_2"/>
    <property type="match status" value="1"/>
</dbReference>
<dbReference type="EMBL" id="JAGGLR010000032">
    <property type="protein sequence ID" value="MBP2067663.1"/>
    <property type="molecule type" value="Genomic_DNA"/>
</dbReference>
<organism evidence="1 2">
    <name type="scientific">Streptomyces iranensis</name>
    <dbReference type="NCBI Taxonomy" id="576784"/>
    <lineage>
        <taxon>Bacteria</taxon>
        <taxon>Bacillati</taxon>
        <taxon>Actinomycetota</taxon>
        <taxon>Actinomycetes</taxon>
        <taxon>Kitasatosporales</taxon>
        <taxon>Streptomycetaceae</taxon>
        <taxon>Streptomyces</taxon>
        <taxon>Streptomyces violaceusniger group</taxon>
    </lineage>
</organism>
<dbReference type="RefSeq" id="WP_245389098.1">
    <property type="nucleotide sequence ID" value="NZ_CP136563.1"/>
</dbReference>
<gene>
    <name evidence="1" type="ORF">J2Z30_008730</name>
</gene>
<sequence>MRKLRPRVKELAHEWEHLETDRYLKNGSRFRGRAYDRFFFLPRAGELRLRPHQPYFQSESANDYAGGIRREVAALSRSTLRNPLLTRLLRSNFARFPVADSRLDEPWDVRPIRPQDAGRPAVRDVLIMGYKYSPGLRSPARSGP</sequence>
<proteinExistence type="predicted"/>
<comment type="caution">
    <text evidence="1">The sequence shown here is derived from an EMBL/GenBank/DDBJ whole genome shotgun (WGS) entry which is preliminary data.</text>
</comment>
<dbReference type="InterPro" id="IPR018724">
    <property type="entry name" value="2OG-Fe_dioxygenase"/>
</dbReference>
<accession>A0ABS4N7Q3</accession>